<keyword evidence="5 8" id="KW-0812">Transmembrane</keyword>
<feature type="transmembrane region" description="Helical" evidence="8">
    <location>
        <begin position="243"/>
        <end position="262"/>
    </location>
</feature>
<feature type="transmembrane region" description="Helical" evidence="8">
    <location>
        <begin position="168"/>
        <end position="190"/>
    </location>
</feature>
<evidence type="ECO:0000256" key="6">
    <source>
        <dbReference type="ARBA" id="ARBA00022989"/>
    </source>
</evidence>
<evidence type="ECO:0000256" key="1">
    <source>
        <dbReference type="ARBA" id="ARBA00004651"/>
    </source>
</evidence>
<dbReference type="PIRSF" id="PIRSF006603">
    <property type="entry name" value="DinF"/>
    <property type="match status" value="1"/>
</dbReference>
<sequence>MDPSPAPGADPRGLRGEVLRLAVPAFLALVAEPLFLLADSAIVGYLGTSSLAGLGVASGVLLTAVNIFVFLAYGTTAVVARRLGAGDERGALTAGVDGLWLSLVLGVLAALVVWVWAEPLVAIFGATPDATAEAVTYLRVSALGIPPMLLVLAATGVLRGLQDTRTPLIVAVAGFTTNAALSLLLVHGVGWGIAGAAWGTVVAQTGMAVALVVVVIRGASRFGASLGFATAGVLRSALDGIPLLVRTLSLRAVLLITTWVAAGLGEPELAAHQVAITVWSALTFALDALAIAAQALTGKSLGAGEVEDTHAVTWLMVRWGVWFGLVLTALILLLHRIIPLGFSSDPEVRAALAAALVVVAVVQPVSGVAFVLDGVLIGAGDARWLAVAQTVFLVVYLPMALALKAVGVVGVTGLVWLWVAFGAFMAVRAAGLVWRARGDAWLITGATR</sequence>
<dbReference type="CDD" id="cd13136">
    <property type="entry name" value="MATE_DinF_like"/>
    <property type="match status" value="1"/>
</dbReference>
<dbReference type="Proteomes" id="UP000253790">
    <property type="component" value="Chromosome"/>
</dbReference>
<feature type="transmembrane region" description="Helical" evidence="8">
    <location>
        <begin position="350"/>
        <end position="372"/>
    </location>
</feature>
<dbReference type="KEGG" id="orn:DV701_11940"/>
<keyword evidence="4" id="KW-1003">Cell membrane</keyword>
<dbReference type="EMBL" id="CP031229">
    <property type="protein sequence ID" value="AXH98086.1"/>
    <property type="molecule type" value="Genomic_DNA"/>
</dbReference>
<dbReference type="GO" id="GO:0015297">
    <property type="term" value="F:antiporter activity"/>
    <property type="evidence" value="ECO:0007669"/>
    <property type="project" value="InterPro"/>
</dbReference>
<comment type="subcellular location">
    <subcellularLocation>
        <location evidence="1">Cell membrane</location>
        <topology evidence="1">Multi-pass membrane protein</topology>
    </subcellularLocation>
</comment>
<feature type="transmembrane region" description="Helical" evidence="8">
    <location>
        <begin position="94"/>
        <end position="117"/>
    </location>
</feature>
<dbReference type="GO" id="GO:0042910">
    <property type="term" value="F:xenobiotic transmembrane transporter activity"/>
    <property type="evidence" value="ECO:0007669"/>
    <property type="project" value="InterPro"/>
</dbReference>
<dbReference type="PANTHER" id="PTHR42893:SF46">
    <property type="entry name" value="PROTEIN DETOXIFICATION 44, CHLOROPLASTIC"/>
    <property type="match status" value="1"/>
</dbReference>
<dbReference type="GO" id="GO:0005886">
    <property type="term" value="C:plasma membrane"/>
    <property type="evidence" value="ECO:0007669"/>
    <property type="project" value="UniProtKB-SubCell"/>
</dbReference>
<dbReference type="AlphaFoldDB" id="A0A345NSS8"/>
<feature type="transmembrane region" description="Helical" evidence="8">
    <location>
        <begin position="137"/>
        <end position="161"/>
    </location>
</feature>
<feature type="transmembrane region" description="Helical" evidence="8">
    <location>
        <begin position="415"/>
        <end position="434"/>
    </location>
</feature>
<dbReference type="Pfam" id="PF01554">
    <property type="entry name" value="MatE"/>
    <property type="match status" value="2"/>
</dbReference>
<evidence type="ECO:0000256" key="5">
    <source>
        <dbReference type="ARBA" id="ARBA00022692"/>
    </source>
</evidence>
<keyword evidence="10" id="KW-1185">Reference proteome</keyword>
<protein>
    <submittedName>
        <fullName evidence="9">MATE family efflux transporter</fullName>
    </submittedName>
</protein>
<evidence type="ECO:0000256" key="4">
    <source>
        <dbReference type="ARBA" id="ARBA00022475"/>
    </source>
</evidence>
<comment type="similarity">
    <text evidence="2">Belongs to the multi antimicrobial extrusion (MATE) (TC 2.A.66.1) family.</text>
</comment>
<evidence type="ECO:0000313" key="10">
    <source>
        <dbReference type="Proteomes" id="UP000253790"/>
    </source>
</evidence>
<gene>
    <name evidence="9" type="ORF">DV701_11940</name>
</gene>
<evidence type="ECO:0000256" key="7">
    <source>
        <dbReference type="ARBA" id="ARBA00023136"/>
    </source>
</evidence>
<evidence type="ECO:0000256" key="8">
    <source>
        <dbReference type="SAM" id="Phobius"/>
    </source>
</evidence>
<dbReference type="NCBIfam" id="TIGR00797">
    <property type="entry name" value="matE"/>
    <property type="match status" value="1"/>
</dbReference>
<feature type="transmembrane region" description="Helical" evidence="8">
    <location>
        <begin position="317"/>
        <end position="338"/>
    </location>
</feature>
<feature type="transmembrane region" description="Helical" evidence="8">
    <location>
        <begin position="52"/>
        <end position="73"/>
    </location>
</feature>
<evidence type="ECO:0000256" key="3">
    <source>
        <dbReference type="ARBA" id="ARBA00022448"/>
    </source>
</evidence>
<keyword evidence="6 8" id="KW-1133">Transmembrane helix</keyword>
<feature type="transmembrane region" description="Helical" evidence="8">
    <location>
        <begin position="384"/>
        <end position="403"/>
    </location>
</feature>
<dbReference type="RefSeq" id="WP_114931085.1">
    <property type="nucleotide sequence ID" value="NZ_CP031229.1"/>
</dbReference>
<feature type="transmembrane region" description="Helical" evidence="8">
    <location>
        <begin position="274"/>
        <end position="296"/>
    </location>
</feature>
<proteinExistence type="inferred from homology"/>
<name>A0A345NSS8_9MICO</name>
<organism evidence="9 10">
    <name type="scientific">Ornithinimicrobium avium</name>
    <dbReference type="NCBI Taxonomy" id="2283195"/>
    <lineage>
        <taxon>Bacteria</taxon>
        <taxon>Bacillati</taxon>
        <taxon>Actinomycetota</taxon>
        <taxon>Actinomycetes</taxon>
        <taxon>Micrococcales</taxon>
        <taxon>Ornithinimicrobiaceae</taxon>
        <taxon>Ornithinimicrobium</taxon>
    </lineage>
</organism>
<feature type="transmembrane region" description="Helical" evidence="8">
    <location>
        <begin position="196"/>
        <end position="216"/>
    </location>
</feature>
<keyword evidence="7 8" id="KW-0472">Membrane</keyword>
<keyword evidence="3" id="KW-0813">Transport</keyword>
<dbReference type="InterPro" id="IPR002528">
    <property type="entry name" value="MATE_fam"/>
</dbReference>
<evidence type="ECO:0000256" key="2">
    <source>
        <dbReference type="ARBA" id="ARBA00010199"/>
    </source>
</evidence>
<reference evidence="9 10" key="1">
    <citation type="submission" date="2018-07" db="EMBL/GenBank/DDBJ databases">
        <title>Complete genome sequencing of Ornithinimicrobium sp. AMA3305.</title>
        <authorList>
            <person name="Bae J.-W."/>
        </authorList>
    </citation>
    <scope>NUCLEOTIDE SEQUENCE [LARGE SCALE GENOMIC DNA]</scope>
    <source>
        <strain evidence="9 10">AMA3305</strain>
    </source>
</reference>
<evidence type="ECO:0000313" key="9">
    <source>
        <dbReference type="EMBL" id="AXH98086.1"/>
    </source>
</evidence>
<dbReference type="OrthoDB" id="5242355at2"/>
<dbReference type="InterPro" id="IPR044644">
    <property type="entry name" value="DinF-like"/>
</dbReference>
<accession>A0A345NSS8</accession>
<dbReference type="PANTHER" id="PTHR42893">
    <property type="entry name" value="PROTEIN DETOXIFICATION 44, CHLOROPLASTIC-RELATED"/>
    <property type="match status" value="1"/>
</dbReference>
<dbReference type="InterPro" id="IPR048279">
    <property type="entry name" value="MdtK-like"/>
</dbReference>
<feature type="transmembrane region" description="Helical" evidence="8">
    <location>
        <begin position="21"/>
        <end position="46"/>
    </location>
</feature>